<comment type="caution">
    <text evidence="8">The sequence shown here is derived from an EMBL/GenBank/DDBJ whole genome shotgun (WGS) entry which is preliminary data.</text>
</comment>
<dbReference type="PANTHER" id="PTHR43133:SF8">
    <property type="entry name" value="RNA POLYMERASE SIGMA FACTOR HI_1459-RELATED"/>
    <property type="match status" value="1"/>
</dbReference>
<feature type="domain" description="RNA polymerase sigma factor 70 region 4 type 2" evidence="7">
    <location>
        <begin position="142"/>
        <end position="193"/>
    </location>
</feature>
<dbReference type="InterPro" id="IPR013325">
    <property type="entry name" value="RNA_pol_sigma_r2"/>
</dbReference>
<keyword evidence="4" id="KW-0238">DNA-binding</keyword>
<keyword evidence="8" id="KW-0548">Nucleotidyltransferase</keyword>
<dbReference type="InterPro" id="IPR039425">
    <property type="entry name" value="RNA_pol_sigma-70-like"/>
</dbReference>
<dbReference type="EC" id="2.7.7.6" evidence="8"/>
<keyword evidence="3" id="KW-0731">Sigma factor</keyword>
<dbReference type="PANTHER" id="PTHR43133">
    <property type="entry name" value="RNA POLYMERASE ECF-TYPE SIGMA FACTO"/>
    <property type="match status" value="1"/>
</dbReference>
<proteinExistence type="inferred from homology"/>
<dbReference type="Pfam" id="PF04542">
    <property type="entry name" value="Sigma70_r2"/>
    <property type="match status" value="1"/>
</dbReference>
<dbReference type="GO" id="GO:0003899">
    <property type="term" value="F:DNA-directed RNA polymerase activity"/>
    <property type="evidence" value="ECO:0007669"/>
    <property type="project" value="UniProtKB-EC"/>
</dbReference>
<dbReference type="InterPro" id="IPR036388">
    <property type="entry name" value="WH-like_DNA-bd_sf"/>
</dbReference>
<sequence length="208" mass="24587">MTQALSRSTEPSNGYIFQDTVFMEGLRQQMFKFALLQVRNEAIAEDAVQDAMLSAYQNIERFNRQAALKTWVFAILKNKLIDILRKEKRYTNASSLEEGRNSNGEALLEELFTDNGHWQKHERPQKWDEPDHGIESQHFWRIFDACLDALPAKYSRFFMMREFLELDTNEICDNEDISVSNLNTTLFRARLRLRECLENNWFQEETTT</sequence>
<dbReference type="InterPro" id="IPR007627">
    <property type="entry name" value="RNA_pol_sigma70_r2"/>
</dbReference>
<dbReference type="Gene3D" id="1.10.10.10">
    <property type="entry name" value="Winged helix-like DNA-binding domain superfamily/Winged helix DNA-binding domain"/>
    <property type="match status" value="1"/>
</dbReference>
<evidence type="ECO:0000256" key="2">
    <source>
        <dbReference type="ARBA" id="ARBA00023015"/>
    </source>
</evidence>
<dbReference type="Pfam" id="PF08281">
    <property type="entry name" value="Sigma70_r4_2"/>
    <property type="match status" value="1"/>
</dbReference>
<name>A0ABW4AZM6_9GAMM</name>
<evidence type="ECO:0000313" key="9">
    <source>
        <dbReference type="Proteomes" id="UP001597059"/>
    </source>
</evidence>
<evidence type="ECO:0000313" key="8">
    <source>
        <dbReference type="EMBL" id="MFD1382684.1"/>
    </source>
</evidence>
<gene>
    <name evidence="8" type="ORF">ACFQ45_04880</name>
</gene>
<evidence type="ECO:0000259" key="6">
    <source>
        <dbReference type="Pfam" id="PF04542"/>
    </source>
</evidence>
<protein>
    <submittedName>
        <fullName evidence="8">RNA polymerase factor sigma-70</fullName>
        <ecNumber evidence="8">2.7.7.6</ecNumber>
    </submittedName>
</protein>
<dbReference type="RefSeq" id="WP_377365859.1">
    <property type="nucleotide sequence ID" value="NZ_JBHTMN010000006.1"/>
</dbReference>
<keyword evidence="9" id="KW-1185">Reference proteome</keyword>
<dbReference type="InterPro" id="IPR013249">
    <property type="entry name" value="RNA_pol_sigma70_r4_t2"/>
</dbReference>
<keyword evidence="5" id="KW-0804">Transcription</keyword>
<keyword evidence="2" id="KW-0805">Transcription regulation</keyword>
<dbReference type="Gene3D" id="1.10.1740.10">
    <property type="match status" value="1"/>
</dbReference>
<evidence type="ECO:0000256" key="5">
    <source>
        <dbReference type="ARBA" id="ARBA00023163"/>
    </source>
</evidence>
<evidence type="ECO:0000256" key="1">
    <source>
        <dbReference type="ARBA" id="ARBA00010641"/>
    </source>
</evidence>
<comment type="similarity">
    <text evidence="1">Belongs to the sigma-70 factor family. ECF subfamily.</text>
</comment>
<dbReference type="Proteomes" id="UP001597059">
    <property type="component" value="Unassembled WGS sequence"/>
</dbReference>
<dbReference type="NCBIfam" id="TIGR02937">
    <property type="entry name" value="sigma70-ECF"/>
    <property type="match status" value="1"/>
</dbReference>
<dbReference type="InterPro" id="IPR014289">
    <property type="entry name" value="RNA_pol_sigma-24-rel"/>
</dbReference>
<accession>A0ABW4AZM6</accession>
<evidence type="ECO:0000259" key="7">
    <source>
        <dbReference type="Pfam" id="PF08281"/>
    </source>
</evidence>
<dbReference type="NCBIfam" id="NF009196">
    <property type="entry name" value="PRK12544.1"/>
    <property type="match status" value="1"/>
</dbReference>
<keyword evidence="8" id="KW-0808">Transferase</keyword>
<dbReference type="NCBIfam" id="TIGR02943">
    <property type="entry name" value="Sig70_famx1"/>
    <property type="match status" value="1"/>
</dbReference>
<reference evidence="9" key="1">
    <citation type="journal article" date="2019" name="Int. J. Syst. Evol. Microbiol.">
        <title>The Global Catalogue of Microorganisms (GCM) 10K type strain sequencing project: providing services to taxonomists for standard genome sequencing and annotation.</title>
        <authorList>
            <consortium name="The Broad Institute Genomics Platform"/>
            <consortium name="The Broad Institute Genome Sequencing Center for Infectious Disease"/>
            <person name="Wu L."/>
            <person name="Ma J."/>
        </authorList>
    </citation>
    <scope>NUCLEOTIDE SEQUENCE [LARGE SCALE GENOMIC DNA]</scope>
    <source>
        <strain evidence="9">JCM 30774</strain>
    </source>
</reference>
<evidence type="ECO:0000256" key="3">
    <source>
        <dbReference type="ARBA" id="ARBA00023082"/>
    </source>
</evidence>
<dbReference type="SUPFAM" id="SSF88659">
    <property type="entry name" value="Sigma3 and sigma4 domains of RNA polymerase sigma factors"/>
    <property type="match status" value="1"/>
</dbReference>
<dbReference type="SUPFAM" id="SSF88946">
    <property type="entry name" value="Sigma2 domain of RNA polymerase sigma factors"/>
    <property type="match status" value="1"/>
</dbReference>
<dbReference type="InterPro" id="IPR014284">
    <property type="entry name" value="RNA_pol_sigma-70_dom"/>
</dbReference>
<evidence type="ECO:0000256" key="4">
    <source>
        <dbReference type="ARBA" id="ARBA00023125"/>
    </source>
</evidence>
<dbReference type="InterPro" id="IPR013324">
    <property type="entry name" value="RNA_pol_sigma_r3/r4-like"/>
</dbReference>
<dbReference type="EMBL" id="JBHTMN010000006">
    <property type="protein sequence ID" value="MFD1382684.1"/>
    <property type="molecule type" value="Genomic_DNA"/>
</dbReference>
<feature type="domain" description="RNA polymerase sigma-70 region 2" evidence="6">
    <location>
        <begin position="26"/>
        <end position="89"/>
    </location>
</feature>
<organism evidence="8 9">
    <name type="scientific">Rhodanobacter aciditrophus</name>
    <dbReference type="NCBI Taxonomy" id="1623218"/>
    <lineage>
        <taxon>Bacteria</taxon>
        <taxon>Pseudomonadati</taxon>
        <taxon>Pseudomonadota</taxon>
        <taxon>Gammaproteobacteria</taxon>
        <taxon>Lysobacterales</taxon>
        <taxon>Rhodanobacteraceae</taxon>
        <taxon>Rhodanobacter</taxon>
    </lineage>
</organism>